<dbReference type="AlphaFoldDB" id="A0A6A6GUP7"/>
<gene>
    <name evidence="1" type="ORF">EV356DRAFT_537618</name>
</gene>
<accession>A0A6A6GUP7</accession>
<name>A0A6A6GUP7_VIRVR</name>
<protein>
    <submittedName>
        <fullName evidence="1">Uncharacterized protein</fullName>
    </submittedName>
</protein>
<proteinExistence type="predicted"/>
<dbReference type="Proteomes" id="UP000800092">
    <property type="component" value="Unassembled WGS sequence"/>
</dbReference>
<dbReference type="OrthoDB" id="5430005at2759"/>
<sequence length="274" mass="31414">MFTPEAAAILKALHQHHEARNSIQSFIATHKILADHRVISGISGQDMAKIFADRGCQLLTSEELEHLVPFLYSTRKSSSKSYEELHEQIESRIKHFYIEETMTSGLELGRLEKPSGNFDAELIVILHMQTRKSTERLERDSPSPFWDPASFTIKLLESKGLSPNFMFGYDIHWRAEPRLSKNGICSSSIWTTKVKRLHDELSSWMFASLPAHFALVGGSCTQQHVREFIAASSMYRQSLELPIAETHMHLEVDLVFHQHHLSSRLVPMPFGRRY</sequence>
<dbReference type="EMBL" id="ML991880">
    <property type="protein sequence ID" value="KAF2229013.1"/>
    <property type="molecule type" value="Genomic_DNA"/>
</dbReference>
<keyword evidence="2" id="KW-1185">Reference proteome</keyword>
<reference evidence="1" key="1">
    <citation type="journal article" date="2020" name="Stud. Mycol.">
        <title>101 Dothideomycetes genomes: a test case for predicting lifestyles and emergence of pathogens.</title>
        <authorList>
            <person name="Haridas S."/>
            <person name="Albert R."/>
            <person name="Binder M."/>
            <person name="Bloem J."/>
            <person name="Labutti K."/>
            <person name="Salamov A."/>
            <person name="Andreopoulos B."/>
            <person name="Baker S."/>
            <person name="Barry K."/>
            <person name="Bills G."/>
            <person name="Bluhm B."/>
            <person name="Cannon C."/>
            <person name="Castanera R."/>
            <person name="Culley D."/>
            <person name="Daum C."/>
            <person name="Ezra D."/>
            <person name="Gonzalez J."/>
            <person name="Henrissat B."/>
            <person name="Kuo A."/>
            <person name="Liang C."/>
            <person name="Lipzen A."/>
            <person name="Lutzoni F."/>
            <person name="Magnuson J."/>
            <person name="Mondo S."/>
            <person name="Nolan M."/>
            <person name="Ohm R."/>
            <person name="Pangilinan J."/>
            <person name="Park H.-J."/>
            <person name="Ramirez L."/>
            <person name="Alfaro M."/>
            <person name="Sun H."/>
            <person name="Tritt A."/>
            <person name="Yoshinaga Y."/>
            <person name="Zwiers L.-H."/>
            <person name="Turgeon B."/>
            <person name="Goodwin S."/>
            <person name="Spatafora J."/>
            <person name="Crous P."/>
            <person name="Grigoriev I."/>
        </authorList>
    </citation>
    <scope>NUCLEOTIDE SEQUENCE</scope>
    <source>
        <strain evidence="1">Tuck. ex Michener</strain>
    </source>
</reference>
<evidence type="ECO:0000313" key="2">
    <source>
        <dbReference type="Proteomes" id="UP000800092"/>
    </source>
</evidence>
<organism evidence="1 2">
    <name type="scientific">Viridothelium virens</name>
    <name type="common">Speckled blister lichen</name>
    <name type="synonym">Trypethelium virens</name>
    <dbReference type="NCBI Taxonomy" id="1048519"/>
    <lineage>
        <taxon>Eukaryota</taxon>
        <taxon>Fungi</taxon>
        <taxon>Dikarya</taxon>
        <taxon>Ascomycota</taxon>
        <taxon>Pezizomycotina</taxon>
        <taxon>Dothideomycetes</taxon>
        <taxon>Dothideomycetes incertae sedis</taxon>
        <taxon>Trypetheliales</taxon>
        <taxon>Trypetheliaceae</taxon>
        <taxon>Viridothelium</taxon>
    </lineage>
</organism>
<evidence type="ECO:0000313" key="1">
    <source>
        <dbReference type="EMBL" id="KAF2229013.1"/>
    </source>
</evidence>